<evidence type="ECO:0000256" key="1">
    <source>
        <dbReference type="ARBA" id="ARBA00004651"/>
    </source>
</evidence>
<keyword evidence="5" id="KW-0997">Cell inner membrane</keyword>
<evidence type="ECO:0000256" key="12">
    <source>
        <dbReference type="SAM" id="Phobius"/>
    </source>
</evidence>
<feature type="transmembrane region" description="Helical" evidence="12">
    <location>
        <begin position="72"/>
        <end position="93"/>
    </location>
</feature>
<keyword evidence="15" id="KW-1185">Reference proteome</keyword>
<evidence type="ECO:0000256" key="9">
    <source>
        <dbReference type="ARBA" id="ARBA00022989"/>
    </source>
</evidence>
<evidence type="ECO:0000256" key="3">
    <source>
        <dbReference type="ARBA" id="ARBA00022475"/>
    </source>
</evidence>
<keyword evidence="6" id="KW-0441">Lipid A biosynthesis</keyword>
<keyword evidence="3" id="KW-1003">Cell membrane</keyword>
<name>A0ABY3AVR6_PAEPP</name>
<evidence type="ECO:0000259" key="13">
    <source>
        <dbReference type="Pfam" id="PF00892"/>
    </source>
</evidence>
<evidence type="ECO:0000313" key="14">
    <source>
        <dbReference type="EMBL" id="TQR45965.1"/>
    </source>
</evidence>
<feature type="transmembrane region" description="Helical" evidence="12">
    <location>
        <begin position="253"/>
        <end position="273"/>
    </location>
</feature>
<evidence type="ECO:0000256" key="5">
    <source>
        <dbReference type="ARBA" id="ARBA00022519"/>
    </source>
</evidence>
<dbReference type="PANTHER" id="PTHR30561:SF9">
    <property type="entry name" value="4-AMINO-4-DEOXY-L-ARABINOSE-PHOSPHOUNDECAPRENOL FLIPPASE SUBUNIT ARNF-RELATED"/>
    <property type="match status" value="1"/>
</dbReference>
<feature type="domain" description="EamA" evidence="13">
    <location>
        <begin position="169"/>
        <end position="296"/>
    </location>
</feature>
<comment type="subcellular location">
    <subcellularLocation>
        <location evidence="1">Cell membrane</location>
        <topology evidence="1">Multi-pass membrane protein</topology>
    </subcellularLocation>
</comment>
<feature type="transmembrane region" description="Helical" evidence="12">
    <location>
        <begin position="45"/>
        <end position="66"/>
    </location>
</feature>
<comment type="similarity">
    <text evidence="2">Belongs to the EamA transporter family.</text>
</comment>
<feature type="transmembrane region" description="Helical" evidence="12">
    <location>
        <begin position="105"/>
        <end position="126"/>
    </location>
</feature>
<keyword evidence="11 12" id="KW-0472">Membrane</keyword>
<reference evidence="14 15" key="1">
    <citation type="submission" date="2018-03" db="EMBL/GenBank/DDBJ databases">
        <title>Aerobic endospore-forming bacteria genome sequencing and assembly.</title>
        <authorList>
            <person name="Cavalcante D.A."/>
            <person name="Driks A."/>
            <person name="Putonti C."/>
            <person name="De-Souza M.T."/>
        </authorList>
    </citation>
    <scope>NUCLEOTIDE SEQUENCE [LARGE SCALE GENOMIC DNA]</scope>
    <source>
        <strain evidence="14 15">SDF0028</strain>
    </source>
</reference>
<proteinExistence type="inferred from homology"/>
<protein>
    <recommendedName>
        <fullName evidence="13">EamA domain-containing protein</fullName>
    </recommendedName>
</protein>
<sequence length="297" mass="33189">MRRNSGLSEHVEVQMGNYWLLLVIIASLSHAFWNIMLKQSEDKTIFLWSLRVWSVILFLPVSIVLWPKDEHITSEWVLMGLGSIVLHSFYALILSKAYEKNDFTLTYPIARGLGPLIVVAVGVTLLKEPFTWMSIVGSVLIFTGIFVLYTGLGRGGQSIRSMFTSPYPLLVGLSIAGYTLFDKLAVSFIHPVSLNVIENMGQVLLLGSLQVRGWERVRTHWKKYWGSMAIAGGLAGLSYVLVLIVLTEIPVSYVAPVRETSIVIGSFLGIYFLKERFQSQKIWGAVLIFAGVVCIVM</sequence>
<organism evidence="14 15">
    <name type="scientific">Paenibacillus popilliae</name>
    <name type="common">Bacillus popilliae</name>
    <dbReference type="NCBI Taxonomy" id="78057"/>
    <lineage>
        <taxon>Bacteria</taxon>
        <taxon>Bacillati</taxon>
        <taxon>Bacillota</taxon>
        <taxon>Bacilli</taxon>
        <taxon>Bacillales</taxon>
        <taxon>Paenibacillaceae</taxon>
        <taxon>Paenibacillus</taxon>
    </lineage>
</organism>
<keyword evidence="7 12" id="KW-0812">Transmembrane</keyword>
<evidence type="ECO:0000256" key="6">
    <source>
        <dbReference type="ARBA" id="ARBA00022556"/>
    </source>
</evidence>
<accession>A0ABY3AVR6</accession>
<evidence type="ECO:0000256" key="2">
    <source>
        <dbReference type="ARBA" id="ARBA00007362"/>
    </source>
</evidence>
<feature type="domain" description="EamA" evidence="13">
    <location>
        <begin position="18"/>
        <end position="149"/>
    </location>
</feature>
<keyword evidence="4" id="KW-0444">Lipid biosynthesis</keyword>
<evidence type="ECO:0000313" key="15">
    <source>
        <dbReference type="Proteomes" id="UP000316208"/>
    </source>
</evidence>
<evidence type="ECO:0000256" key="7">
    <source>
        <dbReference type="ARBA" id="ARBA00022692"/>
    </source>
</evidence>
<keyword evidence="10" id="KW-0443">Lipid metabolism</keyword>
<evidence type="ECO:0000256" key="8">
    <source>
        <dbReference type="ARBA" id="ARBA00022985"/>
    </source>
</evidence>
<evidence type="ECO:0000256" key="10">
    <source>
        <dbReference type="ARBA" id="ARBA00023098"/>
    </source>
</evidence>
<gene>
    <name evidence="14" type="ORF">C7Y44_09690</name>
</gene>
<dbReference type="Proteomes" id="UP000316208">
    <property type="component" value="Unassembled WGS sequence"/>
</dbReference>
<feature type="transmembrane region" description="Helical" evidence="12">
    <location>
        <begin position="16"/>
        <end position="33"/>
    </location>
</feature>
<keyword evidence="9 12" id="KW-1133">Transmembrane helix</keyword>
<evidence type="ECO:0000256" key="4">
    <source>
        <dbReference type="ARBA" id="ARBA00022516"/>
    </source>
</evidence>
<comment type="caution">
    <text evidence="14">The sequence shown here is derived from an EMBL/GenBank/DDBJ whole genome shotgun (WGS) entry which is preliminary data.</text>
</comment>
<dbReference type="Gene3D" id="1.10.3730.20">
    <property type="match status" value="2"/>
</dbReference>
<dbReference type="SUPFAM" id="SSF103481">
    <property type="entry name" value="Multidrug resistance efflux transporter EmrE"/>
    <property type="match status" value="2"/>
</dbReference>
<dbReference type="InterPro" id="IPR037185">
    <property type="entry name" value="EmrE-like"/>
</dbReference>
<evidence type="ECO:0000256" key="11">
    <source>
        <dbReference type="ARBA" id="ARBA00023136"/>
    </source>
</evidence>
<feature type="transmembrane region" description="Helical" evidence="12">
    <location>
        <begin position="132"/>
        <end position="152"/>
    </location>
</feature>
<dbReference type="InterPro" id="IPR000620">
    <property type="entry name" value="EamA_dom"/>
</dbReference>
<keyword evidence="8" id="KW-0448">Lipopolysaccharide biosynthesis</keyword>
<dbReference type="EMBL" id="SADY01000002">
    <property type="protein sequence ID" value="TQR45965.1"/>
    <property type="molecule type" value="Genomic_DNA"/>
</dbReference>
<feature type="transmembrane region" description="Helical" evidence="12">
    <location>
        <begin position="228"/>
        <end position="247"/>
    </location>
</feature>
<dbReference type="InterPro" id="IPR000390">
    <property type="entry name" value="Small_drug/metabolite_transptr"/>
</dbReference>
<dbReference type="Pfam" id="PF00892">
    <property type="entry name" value="EamA"/>
    <property type="match status" value="2"/>
</dbReference>
<dbReference type="PANTHER" id="PTHR30561">
    <property type="entry name" value="SMR FAMILY PROTON-DEPENDENT DRUG EFFLUX TRANSPORTER SUGE"/>
    <property type="match status" value="1"/>
</dbReference>